<evidence type="ECO:0000256" key="1">
    <source>
        <dbReference type="ARBA" id="ARBA00022691"/>
    </source>
</evidence>
<dbReference type="Proteomes" id="UP000595897">
    <property type="component" value="Chromosome"/>
</dbReference>
<dbReference type="Pfam" id="PF04055">
    <property type="entry name" value="Radical_SAM"/>
    <property type="match status" value="1"/>
</dbReference>
<evidence type="ECO:0000313" key="7">
    <source>
        <dbReference type="EMBL" id="BCN29087.1"/>
    </source>
</evidence>
<feature type="domain" description="Radical SAM core" evidence="5">
    <location>
        <begin position="16"/>
        <end position="132"/>
    </location>
</feature>
<dbReference type="PANTHER" id="PTHR11228">
    <property type="entry name" value="RADICAL SAM DOMAIN PROTEIN"/>
    <property type="match status" value="1"/>
</dbReference>
<keyword evidence="3" id="KW-0408">Iron</keyword>
<sequence length="312" mass="35736">MQNLNQYIKKIDRVEYVITDACTSRCKHCSEGDLKGKHRLDADIAANALIELAQYYEIHSIMTFGGEALLFPEKVAKIHTVARQCKIEQRQLITNGCFSKDMKRIEEVACMLEESGVNDILLSVDCFHAEHLPLEWVRCFAVALTKHYSGKLMLQPSWVRNPDEDNRYNQKTRECLAYFDDLAIEQARGDIIFPQGNATKYLSEYFEKKPINLDFRCGDALYSTDLLGINEISINSNGDVIPCSFPIGNIYKDNIIDIIRGYNPYQDPLTKSLVEKGIYGLIEQAEKQGIHLNIEQYYSPCEICHEICREIT</sequence>
<dbReference type="GO" id="GO:0003824">
    <property type="term" value="F:catalytic activity"/>
    <property type="evidence" value="ECO:0007669"/>
    <property type="project" value="InterPro"/>
</dbReference>
<feature type="domain" description="4Fe4S-binding SPASM" evidence="6">
    <location>
        <begin position="230"/>
        <end position="267"/>
    </location>
</feature>
<keyword evidence="1" id="KW-0949">S-adenosyl-L-methionine</keyword>
<evidence type="ECO:0000313" key="8">
    <source>
        <dbReference type="Proteomes" id="UP000595897"/>
    </source>
</evidence>
<dbReference type="EMBL" id="AP024169">
    <property type="protein sequence ID" value="BCN29087.1"/>
    <property type="molecule type" value="Genomic_DNA"/>
</dbReference>
<dbReference type="InterPro" id="IPR050377">
    <property type="entry name" value="Radical_SAM_PqqE_MftC-like"/>
</dbReference>
<keyword evidence="2" id="KW-0479">Metal-binding</keyword>
<dbReference type="PANTHER" id="PTHR11228:SF7">
    <property type="entry name" value="PQQA PEPTIDE CYCLASE"/>
    <property type="match status" value="1"/>
</dbReference>
<dbReference type="InterPro" id="IPR058240">
    <property type="entry name" value="rSAM_sf"/>
</dbReference>
<dbReference type="InterPro" id="IPR023885">
    <property type="entry name" value="4Fe4S-binding_SPASM_dom"/>
</dbReference>
<keyword evidence="8" id="KW-1185">Reference proteome</keyword>
<evidence type="ECO:0000259" key="5">
    <source>
        <dbReference type="Pfam" id="PF04055"/>
    </source>
</evidence>
<evidence type="ECO:0000256" key="3">
    <source>
        <dbReference type="ARBA" id="ARBA00023004"/>
    </source>
</evidence>
<dbReference type="InterPro" id="IPR007197">
    <property type="entry name" value="rSAM"/>
</dbReference>
<protein>
    <submittedName>
        <fullName evidence="7">Radical SAM protein</fullName>
    </submittedName>
</protein>
<dbReference type="InterPro" id="IPR013785">
    <property type="entry name" value="Aldolase_TIM"/>
</dbReference>
<dbReference type="Pfam" id="PF13186">
    <property type="entry name" value="SPASM"/>
    <property type="match status" value="1"/>
</dbReference>
<dbReference type="KEGG" id="ahb:bsdtb5_03820"/>
<dbReference type="GO" id="GO:0046872">
    <property type="term" value="F:metal ion binding"/>
    <property type="evidence" value="ECO:0007669"/>
    <property type="project" value="UniProtKB-KW"/>
</dbReference>
<evidence type="ECO:0000256" key="4">
    <source>
        <dbReference type="ARBA" id="ARBA00023014"/>
    </source>
</evidence>
<proteinExistence type="predicted"/>
<reference evidence="7 8" key="1">
    <citation type="submission" date="2020-11" db="EMBL/GenBank/DDBJ databases">
        <title>Draft genome sequencing of a Lachnospiraceae strain isolated from anoxic soil subjected to BSD treatment.</title>
        <authorList>
            <person name="Uek A."/>
            <person name="Tonouchi A."/>
        </authorList>
    </citation>
    <scope>NUCLEOTIDE SEQUENCE [LARGE SCALE GENOMIC DNA]</scope>
    <source>
        <strain evidence="7 8">TB5</strain>
    </source>
</reference>
<evidence type="ECO:0000259" key="6">
    <source>
        <dbReference type="Pfam" id="PF13186"/>
    </source>
</evidence>
<accession>A0A7R7EIJ0</accession>
<keyword evidence="4" id="KW-0411">Iron-sulfur</keyword>
<evidence type="ECO:0000256" key="2">
    <source>
        <dbReference type="ARBA" id="ARBA00022723"/>
    </source>
</evidence>
<dbReference type="CDD" id="cd01335">
    <property type="entry name" value="Radical_SAM"/>
    <property type="match status" value="1"/>
</dbReference>
<organism evidence="7 8">
    <name type="scientific">Anaeromicropila herbilytica</name>
    <dbReference type="NCBI Taxonomy" id="2785025"/>
    <lineage>
        <taxon>Bacteria</taxon>
        <taxon>Bacillati</taxon>
        <taxon>Bacillota</taxon>
        <taxon>Clostridia</taxon>
        <taxon>Lachnospirales</taxon>
        <taxon>Lachnospiraceae</taxon>
        <taxon>Anaeromicropila</taxon>
    </lineage>
</organism>
<dbReference type="Gene3D" id="3.20.20.70">
    <property type="entry name" value="Aldolase class I"/>
    <property type="match status" value="1"/>
</dbReference>
<dbReference type="SFLD" id="SFLDS00029">
    <property type="entry name" value="Radical_SAM"/>
    <property type="match status" value="1"/>
</dbReference>
<gene>
    <name evidence="7" type="ORF">bsdtb5_03820</name>
</gene>
<dbReference type="AlphaFoldDB" id="A0A7R7EIJ0"/>
<dbReference type="SUPFAM" id="SSF102114">
    <property type="entry name" value="Radical SAM enzymes"/>
    <property type="match status" value="1"/>
</dbReference>
<dbReference type="GO" id="GO:0051536">
    <property type="term" value="F:iron-sulfur cluster binding"/>
    <property type="evidence" value="ECO:0007669"/>
    <property type="project" value="UniProtKB-KW"/>
</dbReference>
<dbReference type="RefSeq" id="WP_271714383.1">
    <property type="nucleotide sequence ID" value="NZ_AP024169.1"/>
</dbReference>
<name>A0A7R7EIJ0_9FIRM</name>